<dbReference type="Proteomes" id="UP001317822">
    <property type="component" value="Chromosome"/>
</dbReference>
<evidence type="ECO:0000313" key="1">
    <source>
        <dbReference type="EMBL" id="BDU14899.1"/>
    </source>
</evidence>
<evidence type="ECO:0000313" key="2">
    <source>
        <dbReference type="Proteomes" id="UP001317822"/>
    </source>
</evidence>
<accession>A0ABN6UEV1</accession>
<sequence length="88" mass="9545">MTPYLVKAATRCDVQSDARQREVVADALKRSSDLCSVGADCDTSAHLGEDGWTVWVIPVKGRLAYVVGAGHYVVYNCSGEFERIIPGL</sequence>
<name>A0ABN6UEV1_9GAMM</name>
<dbReference type="EMBL" id="AP027041">
    <property type="protein sequence ID" value="BDU14899.1"/>
    <property type="molecule type" value="Genomic_DNA"/>
</dbReference>
<proteinExistence type="predicted"/>
<reference evidence="1 2" key="1">
    <citation type="journal article" date="2023" name="Int. J. Syst. Evol. Microbiol.">
        <title>Physiological and genomic analyses of cobalamin (vitamin B12)-auxotrophy of Lysobacter auxotrophicus sp. nov., a methionine-auxotrophic chitinolytic bacterium isolated from chitin-treated soil.</title>
        <authorList>
            <person name="Saito A."/>
            <person name="Dohra H."/>
            <person name="Hamada M."/>
            <person name="Moriuchi R."/>
            <person name="Kotsuchibashi Y."/>
            <person name="Mori K."/>
        </authorList>
    </citation>
    <scope>NUCLEOTIDE SEQUENCE [LARGE SCALE GENOMIC DNA]</scope>
    <source>
        <strain evidence="1 2">5-21a</strain>
    </source>
</reference>
<dbReference type="RefSeq" id="WP_281780455.1">
    <property type="nucleotide sequence ID" value="NZ_AP027041.1"/>
</dbReference>
<organism evidence="1 2">
    <name type="scientific">Lysobacter auxotrophicus</name>
    <dbReference type="NCBI Taxonomy" id="2992573"/>
    <lineage>
        <taxon>Bacteria</taxon>
        <taxon>Pseudomonadati</taxon>
        <taxon>Pseudomonadota</taxon>
        <taxon>Gammaproteobacteria</taxon>
        <taxon>Lysobacterales</taxon>
        <taxon>Lysobacteraceae</taxon>
        <taxon>Lysobacter</taxon>
    </lineage>
</organism>
<keyword evidence="2" id="KW-1185">Reference proteome</keyword>
<gene>
    <name evidence="1" type="ORF">LA521A_01000</name>
</gene>
<protein>
    <submittedName>
        <fullName evidence="1">Uncharacterized protein</fullName>
    </submittedName>
</protein>